<feature type="coiled-coil region" evidence="4">
    <location>
        <begin position="293"/>
        <end position="320"/>
    </location>
</feature>
<comment type="caution">
    <text evidence="6">The sequence shown here is derived from an EMBL/GenBank/DDBJ whole genome shotgun (WGS) entry which is preliminary data.</text>
</comment>
<keyword evidence="4" id="KW-0175">Coiled coil</keyword>
<dbReference type="RefSeq" id="WP_344754616.1">
    <property type="nucleotide sequence ID" value="NZ_BAABBW010000004.1"/>
</dbReference>
<dbReference type="InterPro" id="IPR014001">
    <property type="entry name" value="Helicase_ATP-bd"/>
</dbReference>
<keyword evidence="7" id="KW-1185">Reference proteome</keyword>
<gene>
    <name evidence="6" type="ORF">GCM10022287_23590</name>
</gene>
<dbReference type="InterPro" id="IPR027417">
    <property type="entry name" value="P-loop_NTPase"/>
</dbReference>
<dbReference type="EMBL" id="BAABBW010000004">
    <property type="protein sequence ID" value="GAA4176406.1"/>
    <property type="molecule type" value="Genomic_DNA"/>
</dbReference>
<name>A0ABP8A306_9MICO</name>
<dbReference type="CDD" id="cd18793">
    <property type="entry name" value="SF2_C_SNF"/>
    <property type="match status" value="1"/>
</dbReference>
<dbReference type="Gene3D" id="3.40.50.300">
    <property type="entry name" value="P-loop containing nucleotide triphosphate hydrolases"/>
    <property type="match status" value="2"/>
</dbReference>
<evidence type="ECO:0000256" key="1">
    <source>
        <dbReference type="ARBA" id="ARBA00022603"/>
    </source>
</evidence>
<organism evidence="6 7">
    <name type="scientific">Gryllotalpicola koreensis</name>
    <dbReference type="NCBI Taxonomy" id="993086"/>
    <lineage>
        <taxon>Bacteria</taxon>
        <taxon>Bacillati</taxon>
        <taxon>Actinomycetota</taxon>
        <taxon>Actinomycetes</taxon>
        <taxon>Micrococcales</taxon>
        <taxon>Microbacteriaceae</taxon>
        <taxon>Gryllotalpicola</taxon>
    </lineage>
</organism>
<evidence type="ECO:0000256" key="4">
    <source>
        <dbReference type="SAM" id="Coils"/>
    </source>
</evidence>
<reference evidence="7" key="1">
    <citation type="journal article" date="2019" name="Int. J. Syst. Evol. Microbiol.">
        <title>The Global Catalogue of Microorganisms (GCM) 10K type strain sequencing project: providing services to taxonomists for standard genome sequencing and annotation.</title>
        <authorList>
            <consortium name="The Broad Institute Genomics Platform"/>
            <consortium name="The Broad Institute Genome Sequencing Center for Infectious Disease"/>
            <person name="Wu L."/>
            <person name="Ma J."/>
        </authorList>
    </citation>
    <scope>NUCLEOTIDE SEQUENCE [LARGE SCALE GENOMIC DNA]</scope>
    <source>
        <strain evidence="7">JCM 17591</strain>
    </source>
</reference>
<evidence type="ECO:0000256" key="2">
    <source>
        <dbReference type="ARBA" id="ARBA00022679"/>
    </source>
</evidence>
<dbReference type="Pfam" id="PF01555">
    <property type="entry name" value="N6_N4_Mtase"/>
    <property type="match status" value="1"/>
</dbReference>
<dbReference type="SMART" id="SM00490">
    <property type="entry name" value="HELICc"/>
    <property type="match status" value="1"/>
</dbReference>
<evidence type="ECO:0000256" key="3">
    <source>
        <dbReference type="ARBA" id="ARBA00022801"/>
    </source>
</evidence>
<dbReference type="InterPro" id="IPR002941">
    <property type="entry name" value="DNA_methylase_N4/N6"/>
</dbReference>
<evidence type="ECO:0000313" key="6">
    <source>
        <dbReference type="EMBL" id="GAA4176406.1"/>
    </source>
</evidence>
<keyword evidence="1" id="KW-0489">Methyltransferase</keyword>
<dbReference type="InterPro" id="IPR001650">
    <property type="entry name" value="Helicase_C-like"/>
</dbReference>
<evidence type="ECO:0000313" key="7">
    <source>
        <dbReference type="Proteomes" id="UP001501079"/>
    </source>
</evidence>
<dbReference type="Pfam" id="PF00271">
    <property type="entry name" value="Helicase_C"/>
    <property type="match status" value="1"/>
</dbReference>
<dbReference type="Gene3D" id="3.40.50.150">
    <property type="entry name" value="Vaccinia Virus protein VP39"/>
    <property type="match status" value="1"/>
</dbReference>
<dbReference type="InterPro" id="IPR049730">
    <property type="entry name" value="SNF2/RAD54-like_C"/>
</dbReference>
<evidence type="ECO:0000259" key="5">
    <source>
        <dbReference type="PROSITE" id="PS51194"/>
    </source>
</evidence>
<sequence length="855" mass="97418">MTPELAPATERLEAYNAFLKEKVAFDRSFGFEVDPDEISPILKPHQKSIVWWAVAGGRRAIFAKFGLGKSVMQLEILRLITKHRGGRALIIAPLGVRGEFIRDGRNLLGVNVTFVRHTDEVGGGGIYVTNYESVRDGKLDVDLFTAVSLDEASVLRSYGSKTYQEFLTLFDSIPFRFVATATPSPNRFKELIHYAAFLGIMDSGQALTRFFQRNSQKANDLTLYPHKEREFWLWLNTWATFLQRPSDLGFDDDGYALPVLNVHWHTVDVDVAAHTMDKDGQGHLFRGGAMSLADTAREKRMTLEDRIRLAEQLVAEHRRSAHDQDQIILWCDLNDEQAELERMLDRAGLSYSSVHGTLSDEEAERRLDAWRAKETYALIGKPVMLGQGMNLQQANTAVFVGVTYKFNDTIQAVHRIHRFGQARDCEVHMIAAETESEVVETLQAKWREHDELTERMSDIIREFGLSSTAISAELTRTMGVERQVESGDEWTIALNDCVVEMITQMDEASVDEIVTSIPFSDQYEYVESYNDFGHVDGDDHFWAQMDFWWPEVYRVLKPGRILAIHVKDRIKFGAVTGAGIPTLGGFEHQTWREGVKHGFDYVGMITITTDVVRENNQTYRLSYSEMLKDGTKMGVGTPEYVLLFHKPQTDRSKGYADERVEHTRDTFSLVKWQIDAAADWRSSGNRLLTAEDLAGLKIDEWSALFKRHSRVNLYDYAAHVALGEDMEARKNLPRTFKSLDPGSWSPWVWDDVNRMLTLNGEQSRRDLEFHVCPLQFDIVDRLIERFSNPGELIFDPFGGLGTVPLRARKLGRRGRASELNPTSFRDAVMYQHEMDRAHETPSLFDLLDTESESAA</sequence>
<feature type="domain" description="Helicase C-terminal" evidence="5">
    <location>
        <begin position="308"/>
        <end position="460"/>
    </location>
</feature>
<dbReference type="PANTHER" id="PTHR10799">
    <property type="entry name" value="SNF2/RAD54 HELICASE FAMILY"/>
    <property type="match status" value="1"/>
</dbReference>
<proteinExistence type="predicted"/>
<keyword evidence="3" id="KW-0378">Hydrolase</keyword>
<dbReference type="SUPFAM" id="SSF52540">
    <property type="entry name" value="P-loop containing nucleoside triphosphate hydrolases"/>
    <property type="match status" value="2"/>
</dbReference>
<keyword evidence="2" id="KW-0808">Transferase</keyword>
<dbReference type="PROSITE" id="PS51194">
    <property type="entry name" value="HELICASE_CTER"/>
    <property type="match status" value="1"/>
</dbReference>
<dbReference type="InterPro" id="IPR029063">
    <property type="entry name" value="SAM-dependent_MTases_sf"/>
</dbReference>
<accession>A0ABP8A306</accession>
<dbReference type="InterPro" id="IPR001091">
    <property type="entry name" value="RM_Methyltransferase"/>
</dbReference>
<dbReference type="SUPFAM" id="SSF53335">
    <property type="entry name" value="S-adenosyl-L-methionine-dependent methyltransferases"/>
    <property type="match status" value="1"/>
</dbReference>
<dbReference type="PRINTS" id="PR00508">
    <property type="entry name" value="S21N4MTFRASE"/>
</dbReference>
<protein>
    <recommendedName>
        <fullName evidence="5">Helicase C-terminal domain-containing protein</fullName>
    </recommendedName>
</protein>
<dbReference type="Proteomes" id="UP001501079">
    <property type="component" value="Unassembled WGS sequence"/>
</dbReference>
<dbReference type="SMART" id="SM00487">
    <property type="entry name" value="DEXDc"/>
    <property type="match status" value="1"/>
</dbReference>